<dbReference type="SUPFAM" id="SSF46689">
    <property type="entry name" value="Homeodomain-like"/>
    <property type="match status" value="1"/>
</dbReference>
<evidence type="ECO:0000256" key="2">
    <source>
        <dbReference type="ARBA" id="ARBA00023125"/>
    </source>
</evidence>
<dbReference type="GO" id="GO:0003700">
    <property type="term" value="F:DNA-binding transcription factor activity"/>
    <property type="evidence" value="ECO:0007669"/>
    <property type="project" value="TreeGrafter"/>
</dbReference>
<organism evidence="6 7">
    <name type="scientific">Longispora fulva</name>
    <dbReference type="NCBI Taxonomy" id="619741"/>
    <lineage>
        <taxon>Bacteria</taxon>
        <taxon>Bacillati</taxon>
        <taxon>Actinomycetota</taxon>
        <taxon>Actinomycetes</taxon>
        <taxon>Micromonosporales</taxon>
        <taxon>Micromonosporaceae</taxon>
        <taxon>Longispora</taxon>
    </lineage>
</organism>
<sequence>MTPPAHARRNEKSREAIIAAAFELCAERGFAATTIEAIAARAGVGKQTIYRWWGSKAEVLIEGVRIHRDASAGFPDTGDIRADMATQTGNVMRLFHTEFGAIWRGLIAAAQTEEAAAEGVRRILRVSIDEGVARLERARELGQLRAGLDPELAIELLYGPIYHTWLLRTRPVDEHYMTEVLAALGPALFTEPTAG</sequence>
<dbReference type="Proteomes" id="UP000622552">
    <property type="component" value="Unassembled WGS sequence"/>
</dbReference>
<dbReference type="SUPFAM" id="SSF48498">
    <property type="entry name" value="Tetracyclin repressor-like, C-terminal domain"/>
    <property type="match status" value="1"/>
</dbReference>
<dbReference type="InterPro" id="IPR009057">
    <property type="entry name" value="Homeodomain-like_sf"/>
</dbReference>
<dbReference type="EMBL" id="JADOUF010000001">
    <property type="protein sequence ID" value="MBG6136193.1"/>
    <property type="molecule type" value="Genomic_DNA"/>
</dbReference>
<keyword evidence="7" id="KW-1185">Reference proteome</keyword>
<keyword evidence="1" id="KW-0805">Transcription regulation</keyword>
<accession>A0A8J7GH87</accession>
<dbReference type="RefSeq" id="WP_197003205.1">
    <property type="nucleotide sequence ID" value="NZ_BONS01000038.1"/>
</dbReference>
<dbReference type="PANTHER" id="PTHR30055:SF148">
    <property type="entry name" value="TETR-FAMILY TRANSCRIPTIONAL REGULATOR"/>
    <property type="match status" value="1"/>
</dbReference>
<feature type="DNA-binding region" description="H-T-H motif" evidence="4">
    <location>
        <begin position="34"/>
        <end position="53"/>
    </location>
</feature>
<keyword evidence="3" id="KW-0804">Transcription</keyword>
<gene>
    <name evidence="6" type="ORF">IW245_002387</name>
</gene>
<evidence type="ECO:0000256" key="3">
    <source>
        <dbReference type="ARBA" id="ARBA00023163"/>
    </source>
</evidence>
<feature type="domain" description="HTH tetR-type" evidence="5">
    <location>
        <begin position="11"/>
        <end position="71"/>
    </location>
</feature>
<evidence type="ECO:0000259" key="5">
    <source>
        <dbReference type="PROSITE" id="PS50977"/>
    </source>
</evidence>
<dbReference type="Gene3D" id="1.10.10.60">
    <property type="entry name" value="Homeodomain-like"/>
    <property type="match status" value="1"/>
</dbReference>
<keyword evidence="2 4" id="KW-0238">DNA-binding</keyword>
<evidence type="ECO:0000313" key="7">
    <source>
        <dbReference type="Proteomes" id="UP000622552"/>
    </source>
</evidence>
<dbReference type="AlphaFoldDB" id="A0A8J7GH87"/>
<dbReference type="Gene3D" id="1.10.357.10">
    <property type="entry name" value="Tetracycline Repressor, domain 2"/>
    <property type="match status" value="1"/>
</dbReference>
<dbReference type="InterPro" id="IPR036271">
    <property type="entry name" value="Tet_transcr_reg_TetR-rel_C_sf"/>
</dbReference>
<evidence type="ECO:0000256" key="1">
    <source>
        <dbReference type="ARBA" id="ARBA00023015"/>
    </source>
</evidence>
<proteinExistence type="predicted"/>
<dbReference type="InterPro" id="IPR011075">
    <property type="entry name" value="TetR_C"/>
</dbReference>
<evidence type="ECO:0000256" key="4">
    <source>
        <dbReference type="PROSITE-ProRule" id="PRU00335"/>
    </source>
</evidence>
<protein>
    <submittedName>
        <fullName evidence="6">AcrR family transcriptional regulator</fullName>
    </submittedName>
</protein>
<comment type="caution">
    <text evidence="6">The sequence shown here is derived from an EMBL/GenBank/DDBJ whole genome shotgun (WGS) entry which is preliminary data.</text>
</comment>
<name>A0A8J7GH87_9ACTN</name>
<dbReference type="InterPro" id="IPR001647">
    <property type="entry name" value="HTH_TetR"/>
</dbReference>
<evidence type="ECO:0000313" key="6">
    <source>
        <dbReference type="EMBL" id="MBG6136193.1"/>
    </source>
</evidence>
<dbReference type="PROSITE" id="PS50977">
    <property type="entry name" value="HTH_TETR_2"/>
    <property type="match status" value="1"/>
</dbReference>
<dbReference type="Pfam" id="PF00440">
    <property type="entry name" value="TetR_N"/>
    <property type="match status" value="1"/>
</dbReference>
<reference evidence="6" key="1">
    <citation type="submission" date="2020-11" db="EMBL/GenBank/DDBJ databases">
        <title>Sequencing the genomes of 1000 actinobacteria strains.</title>
        <authorList>
            <person name="Klenk H.-P."/>
        </authorList>
    </citation>
    <scope>NUCLEOTIDE SEQUENCE</scope>
    <source>
        <strain evidence="6">DSM 45356</strain>
    </source>
</reference>
<dbReference type="PRINTS" id="PR00455">
    <property type="entry name" value="HTHTETR"/>
</dbReference>
<dbReference type="PANTHER" id="PTHR30055">
    <property type="entry name" value="HTH-TYPE TRANSCRIPTIONAL REGULATOR RUTR"/>
    <property type="match status" value="1"/>
</dbReference>
<dbReference type="InterPro" id="IPR050109">
    <property type="entry name" value="HTH-type_TetR-like_transc_reg"/>
</dbReference>
<dbReference type="Pfam" id="PF16859">
    <property type="entry name" value="TetR_C_11"/>
    <property type="match status" value="1"/>
</dbReference>
<dbReference type="GO" id="GO:0000976">
    <property type="term" value="F:transcription cis-regulatory region binding"/>
    <property type="evidence" value="ECO:0007669"/>
    <property type="project" value="TreeGrafter"/>
</dbReference>